<proteinExistence type="predicted"/>
<comment type="caution">
    <text evidence="1">The sequence shown here is derived from an EMBL/GenBank/DDBJ whole genome shotgun (WGS) entry which is preliminary data.</text>
</comment>
<dbReference type="OrthoDB" id="3224178at2759"/>
<sequence length="343" mass="38924">MKSKITFPRTLKDWYYKGDETFADDLVYVKHVWLFLRPFFASRGYAMYQQDAEGFSDLNPPPFPPVAKTTSYPYARQVPCNQVKQRMAWSIRMWPARDILGRDVVIKVISEVGNPSPELEVMKRLNSKGLRSDPANHTIYAIEFITFDKFIFVVMPRWDSAFLPDFATVSETMSLALTCFQNIGMNAVMDSSETIGKTGMRDPAEVRYALFDFGASITFPEDTDIEEASLTRYNSFALHDVPDESVKYPYNPFKLDMAFLGTSLQTYVRHLEPFVPQLGPFFDSLVDMNNPNQLSASQALACFTKICDGLSPDIAQVPLDTRVWSNGVIEKKDGELITVVESL</sequence>
<organism evidence="1">
    <name type="scientific">Psilocybe cubensis</name>
    <name type="common">Psychedelic mushroom</name>
    <name type="synonym">Stropharia cubensis</name>
    <dbReference type="NCBI Taxonomy" id="181762"/>
    <lineage>
        <taxon>Eukaryota</taxon>
        <taxon>Fungi</taxon>
        <taxon>Dikarya</taxon>
        <taxon>Basidiomycota</taxon>
        <taxon>Agaricomycotina</taxon>
        <taxon>Agaricomycetes</taxon>
        <taxon>Agaricomycetidae</taxon>
        <taxon>Agaricales</taxon>
        <taxon>Agaricineae</taxon>
        <taxon>Strophariaceae</taxon>
        <taxon>Psilocybe</taxon>
    </lineage>
</organism>
<dbReference type="EMBL" id="JAFIQS010000003">
    <property type="protein sequence ID" value="KAG5171021.1"/>
    <property type="molecule type" value="Genomic_DNA"/>
</dbReference>
<name>A0A8H8CMM1_PSICU</name>
<protein>
    <recommendedName>
        <fullName evidence="2">Protein kinase domain-containing protein</fullName>
    </recommendedName>
</protein>
<evidence type="ECO:0000313" key="1">
    <source>
        <dbReference type="EMBL" id="KAG5171021.1"/>
    </source>
</evidence>
<reference evidence="1" key="1">
    <citation type="submission" date="2021-02" db="EMBL/GenBank/DDBJ databases">
        <title>Psilocybe cubensis genome.</title>
        <authorList>
            <person name="Mckernan K.J."/>
            <person name="Crawford S."/>
            <person name="Trippe A."/>
            <person name="Kane L.T."/>
            <person name="Mclaughlin S."/>
        </authorList>
    </citation>
    <scope>NUCLEOTIDE SEQUENCE [LARGE SCALE GENOMIC DNA]</scope>
    <source>
        <strain evidence="1">MGC-MH-2018</strain>
    </source>
</reference>
<dbReference type="AlphaFoldDB" id="A0A8H8CMM1"/>
<gene>
    <name evidence="1" type="ORF">JR316_003098</name>
</gene>
<accession>A0A8H8CMM1</accession>
<evidence type="ECO:0008006" key="2">
    <source>
        <dbReference type="Google" id="ProtNLM"/>
    </source>
</evidence>